<dbReference type="GO" id="GO:0009986">
    <property type="term" value="C:cell surface"/>
    <property type="evidence" value="ECO:0007669"/>
    <property type="project" value="TreeGrafter"/>
</dbReference>
<dbReference type="InterPro" id="IPR024886">
    <property type="entry name" value="BST2"/>
</dbReference>
<organism evidence="3">
    <name type="scientific">Miniopterus natalensis</name>
    <name type="common">Natal long-fingered bat</name>
    <name type="synonym">Miniopterus schreibersii natalensis</name>
    <dbReference type="NCBI Taxonomy" id="291302"/>
    <lineage>
        <taxon>Eukaryota</taxon>
        <taxon>Metazoa</taxon>
        <taxon>Chordata</taxon>
        <taxon>Craniata</taxon>
        <taxon>Vertebrata</taxon>
        <taxon>Euteleostomi</taxon>
        <taxon>Mammalia</taxon>
        <taxon>Eutheria</taxon>
        <taxon>Laurasiatheria</taxon>
        <taxon>Chiroptera</taxon>
        <taxon>Yangochiroptera</taxon>
        <taxon>Miniopteridae</taxon>
        <taxon>Miniopterus</taxon>
    </lineage>
</organism>
<evidence type="ECO:0000256" key="2">
    <source>
        <dbReference type="SAM" id="Phobius"/>
    </source>
</evidence>
<reference evidence="3" key="1">
    <citation type="submission" date="2020-04" db="EMBL/GenBank/DDBJ databases">
        <title>Bats Possess Unique Variants of the Antiviral Restriction Factor Tetherin.</title>
        <authorList>
            <person name="Hayward J.A."/>
            <person name="Tachedjian M."/>
            <person name="Johnson A."/>
            <person name="Gordon T.B."/>
            <person name="Cui J."/>
            <person name="Marsh G.A."/>
            <person name="Baker M.L."/>
            <person name="Wang L.-F."/>
            <person name="Tachedjian G."/>
        </authorList>
    </citation>
    <scope>NUCLEOTIDE SEQUENCE</scope>
</reference>
<dbReference type="Gene3D" id="1.20.5.1700">
    <property type="match status" value="1"/>
</dbReference>
<dbReference type="Pfam" id="PF16716">
    <property type="entry name" value="BST2"/>
    <property type="match status" value="1"/>
</dbReference>
<dbReference type="PANTHER" id="PTHR15190">
    <property type="entry name" value="BONE MARROW STROMAL ANTIGEN 2"/>
    <property type="match status" value="1"/>
</dbReference>
<dbReference type="GO" id="GO:0008191">
    <property type="term" value="F:metalloendopeptidase inhibitor activity"/>
    <property type="evidence" value="ECO:0007669"/>
    <property type="project" value="TreeGrafter"/>
</dbReference>
<feature type="coiled-coil region" evidence="1">
    <location>
        <begin position="101"/>
        <end position="142"/>
    </location>
</feature>
<dbReference type="EMBL" id="MT274388">
    <property type="protein sequence ID" value="QWX94034.1"/>
    <property type="molecule type" value="mRNA"/>
</dbReference>
<keyword evidence="2" id="KW-0812">Transmembrane</keyword>
<dbReference type="AlphaFoldDB" id="A0A8F2Z0T8"/>
<accession>A0A8F2Z0T8</accession>
<proteinExistence type="evidence at transcript level"/>
<dbReference type="GO" id="GO:0045087">
    <property type="term" value="P:innate immune response"/>
    <property type="evidence" value="ECO:0007669"/>
    <property type="project" value="TreeGrafter"/>
</dbReference>
<protein>
    <submittedName>
        <fullName evidence="3">BST-2</fullName>
    </submittedName>
</protein>
<name>A0A8F2Z0T8_MINNA</name>
<keyword evidence="1" id="KW-0175">Coiled coil</keyword>
<evidence type="ECO:0000256" key="1">
    <source>
        <dbReference type="SAM" id="Coils"/>
    </source>
</evidence>
<sequence length="177" mass="20323">MAGTLYHHSPVPMDDRSNNLMLWCHRWLKWLLVIPVMVVLIVLVIILANRLNSITCKDVLGAEQECQNITYLEHQLNQAQRVLLETNATCNQTVVTLMDSLKMEQAQGHKQQQLVQKLQEEIKELKQNVQNTSMELERLRKWKETSGREEDSTSSGNTFSLCMVIVLLPLTLEVLLA</sequence>
<dbReference type="PANTHER" id="PTHR15190:SF1">
    <property type="entry name" value="BONE MARROW STROMAL ANTIGEN 2"/>
    <property type="match status" value="1"/>
</dbReference>
<keyword evidence="2" id="KW-1133">Transmembrane helix</keyword>
<feature type="transmembrane region" description="Helical" evidence="2">
    <location>
        <begin position="27"/>
        <end position="48"/>
    </location>
</feature>
<evidence type="ECO:0000313" key="3">
    <source>
        <dbReference type="EMBL" id="QWX94034.1"/>
    </source>
</evidence>
<dbReference type="GO" id="GO:0005794">
    <property type="term" value="C:Golgi apparatus"/>
    <property type="evidence" value="ECO:0007669"/>
    <property type="project" value="TreeGrafter"/>
</dbReference>
<dbReference type="GO" id="GO:0051607">
    <property type="term" value="P:defense response to virus"/>
    <property type="evidence" value="ECO:0007669"/>
    <property type="project" value="InterPro"/>
</dbReference>
<keyword evidence="2" id="KW-0472">Membrane</keyword>